<reference evidence="1 2" key="1">
    <citation type="journal article" date="2019" name="Emerg. Microbes Infect.">
        <title>Comprehensive subspecies identification of 175 nontuberculous mycobacteria species based on 7547 genomic profiles.</title>
        <authorList>
            <person name="Matsumoto Y."/>
            <person name="Kinjo T."/>
            <person name="Motooka D."/>
            <person name="Nabeya D."/>
            <person name="Jung N."/>
            <person name="Uechi K."/>
            <person name="Horii T."/>
            <person name="Iida T."/>
            <person name="Fujita J."/>
            <person name="Nakamura S."/>
        </authorList>
    </citation>
    <scope>NUCLEOTIDE SEQUENCE [LARGE SCALE GENOMIC DNA]</scope>
    <source>
        <strain evidence="1 2">JCM 30395</strain>
    </source>
</reference>
<dbReference type="EMBL" id="AP022595">
    <property type="protein sequence ID" value="BBY58133.1"/>
    <property type="molecule type" value="Genomic_DNA"/>
</dbReference>
<dbReference type="RefSeq" id="WP_163695307.1">
    <property type="nucleotide sequence ID" value="NZ_AP022595.1"/>
</dbReference>
<proteinExistence type="predicted"/>
<sequence>MLGVELAAAGDEETLLGVELAAAGDEVAAAAWLVAAEALLAAAAAALRELAFPLAEVADVGRAEWAVAFVAVEDAELDCELLDDALSEPEPVPVSAWATAEPLARAAPIPRVTAPAPSHE</sequence>
<dbReference type="KEGG" id="msar:MSAR_12690"/>
<evidence type="ECO:0000313" key="2">
    <source>
        <dbReference type="Proteomes" id="UP000466445"/>
    </source>
</evidence>
<keyword evidence="2" id="KW-1185">Reference proteome</keyword>
<dbReference type="Proteomes" id="UP000466445">
    <property type="component" value="Chromosome"/>
</dbReference>
<accession>A0A7I7SN06</accession>
<organism evidence="1 2">
    <name type="scientific">Mycolicibacterium sarraceniae</name>
    <dbReference type="NCBI Taxonomy" id="1534348"/>
    <lineage>
        <taxon>Bacteria</taxon>
        <taxon>Bacillati</taxon>
        <taxon>Actinomycetota</taxon>
        <taxon>Actinomycetes</taxon>
        <taxon>Mycobacteriales</taxon>
        <taxon>Mycobacteriaceae</taxon>
        <taxon>Mycolicibacterium</taxon>
    </lineage>
</organism>
<name>A0A7I7SN06_9MYCO</name>
<gene>
    <name evidence="1" type="ORF">MSAR_12690</name>
</gene>
<evidence type="ECO:0000313" key="1">
    <source>
        <dbReference type="EMBL" id="BBY58133.1"/>
    </source>
</evidence>
<protein>
    <submittedName>
        <fullName evidence="1">Uncharacterized protein</fullName>
    </submittedName>
</protein>
<dbReference type="AlphaFoldDB" id="A0A7I7SN06"/>